<gene>
    <name evidence="4" type="ORF">A2370_03245</name>
</gene>
<dbReference type="Gene3D" id="3.40.1190.20">
    <property type="match status" value="1"/>
</dbReference>
<keyword evidence="2" id="KW-0418">Kinase</keyword>
<dbReference type="AlphaFoldDB" id="A0A1G2QEZ2"/>
<dbReference type="SUPFAM" id="SSF53613">
    <property type="entry name" value="Ribokinase-like"/>
    <property type="match status" value="1"/>
</dbReference>
<dbReference type="InterPro" id="IPR011611">
    <property type="entry name" value="PfkB_dom"/>
</dbReference>
<evidence type="ECO:0000256" key="1">
    <source>
        <dbReference type="ARBA" id="ARBA00022679"/>
    </source>
</evidence>
<dbReference type="EMBL" id="MHTH01000005">
    <property type="protein sequence ID" value="OHA59175.1"/>
    <property type="molecule type" value="Genomic_DNA"/>
</dbReference>
<evidence type="ECO:0000256" key="2">
    <source>
        <dbReference type="ARBA" id="ARBA00022777"/>
    </source>
</evidence>
<dbReference type="STRING" id="1802436.A2370_03245"/>
<organism evidence="4 5">
    <name type="scientific">Candidatus Vogelbacteria bacterium RIFOXYB1_FULL_42_16</name>
    <dbReference type="NCBI Taxonomy" id="1802436"/>
    <lineage>
        <taxon>Bacteria</taxon>
        <taxon>Candidatus Vogeliibacteriota</taxon>
    </lineage>
</organism>
<dbReference type="Pfam" id="PF00294">
    <property type="entry name" value="PfkB"/>
    <property type="match status" value="1"/>
</dbReference>
<evidence type="ECO:0000313" key="5">
    <source>
        <dbReference type="Proteomes" id="UP000176222"/>
    </source>
</evidence>
<comment type="caution">
    <text evidence="4">The sequence shown here is derived from an EMBL/GenBank/DDBJ whole genome shotgun (WGS) entry which is preliminary data.</text>
</comment>
<sequence>MSNFFSKIFSQPFDLITIGDLTTDAFIHLHEGKIRKNSTGPELCLRFGDKIPYESVTIIPAVGNSANVAVATARLGLRTALITDIGADGYGQRAMLTLKQNRVVTKFIKIHKNLSTNFHFVLWRNDDRTILVRHEKFPYQLPTTPAPRWLYLSSLGPDSLTFHSQIVDYLKNHSTVKLAFQPGTYQIKLGVKKLAPIYRRTEILFCNRDEAKRILKTKNDNIKKLLTTLRELGPKIAIITDGKKGAYVQNKLGQNFFIPIFPDIDKPLERTGAGDAFAGAIITALISGEPLDKALLWGPINSSGVIRQIGAQAGLLDQKALTQLLAKAPTSYQIKSL</sequence>
<reference evidence="4 5" key="1">
    <citation type="journal article" date="2016" name="Nat. Commun.">
        <title>Thousands of microbial genomes shed light on interconnected biogeochemical processes in an aquifer system.</title>
        <authorList>
            <person name="Anantharaman K."/>
            <person name="Brown C.T."/>
            <person name="Hug L.A."/>
            <person name="Sharon I."/>
            <person name="Castelle C.J."/>
            <person name="Probst A.J."/>
            <person name="Thomas B.C."/>
            <person name="Singh A."/>
            <person name="Wilkins M.J."/>
            <person name="Karaoz U."/>
            <person name="Brodie E.L."/>
            <person name="Williams K.H."/>
            <person name="Hubbard S.S."/>
            <person name="Banfield J.F."/>
        </authorList>
    </citation>
    <scope>NUCLEOTIDE SEQUENCE [LARGE SCALE GENOMIC DNA]</scope>
</reference>
<feature type="domain" description="Carbohydrate kinase PfkB" evidence="3">
    <location>
        <begin position="63"/>
        <end position="314"/>
    </location>
</feature>
<evidence type="ECO:0000313" key="4">
    <source>
        <dbReference type="EMBL" id="OHA59175.1"/>
    </source>
</evidence>
<keyword evidence="1" id="KW-0808">Transferase</keyword>
<protein>
    <recommendedName>
        <fullName evidence="3">Carbohydrate kinase PfkB domain-containing protein</fullName>
    </recommendedName>
</protein>
<dbReference type="PANTHER" id="PTHR10584">
    <property type="entry name" value="SUGAR KINASE"/>
    <property type="match status" value="1"/>
</dbReference>
<name>A0A1G2QEZ2_9BACT</name>
<accession>A0A1G2QEZ2</accession>
<dbReference type="PANTHER" id="PTHR10584:SF166">
    <property type="entry name" value="RIBOKINASE"/>
    <property type="match status" value="1"/>
</dbReference>
<dbReference type="GO" id="GO:0016301">
    <property type="term" value="F:kinase activity"/>
    <property type="evidence" value="ECO:0007669"/>
    <property type="project" value="UniProtKB-KW"/>
</dbReference>
<dbReference type="InterPro" id="IPR029056">
    <property type="entry name" value="Ribokinase-like"/>
</dbReference>
<dbReference type="Proteomes" id="UP000176222">
    <property type="component" value="Unassembled WGS sequence"/>
</dbReference>
<evidence type="ECO:0000259" key="3">
    <source>
        <dbReference type="Pfam" id="PF00294"/>
    </source>
</evidence>
<proteinExistence type="predicted"/>